<proteinExistence type="predicted"/>
<keyword evidence="1" id="KW-1133">Transmembrane helix</keyword>
<keyword evidence="1" id="KW-0812">Transmembrane</keyword>
<evidence type="ECO:0000313" key="3">
    <source>
        <dbReference type="Proteomes" id="UP000324222"/>
    </source>
</evidence>
<reference evidence="2 3" key="1">
    <citation type="submission" date="2019-05" db="EMBL/GenBank/DDBJ databases">
        <title>Another draft genome of Portunus trituberculatus and its Hox gene families provides insights of decapod evolution.</title>
        <authorList>
            <person name="Jeong J.-H."/>
            <person name="Song I."/>
            <person name="Kim S."/>
            <person name="Choi T."/>
            <person name="Kim D."/>
            <person name="Ryu S."/>
            <person name="Kim W."/>
        </authorList>
    </citation>
    <scope>NUCLEOTIDE SEQUENCE [LARGE SCALE GENOMIC DNA]</scope>
    <source>
        <tissue evidence="2">Muscle</tissue>
    </source>
</reference>
<name>A0A5B7DQW2_PORTR</name>
<evidence type="ECO:0000313" key="2">
    <source>
        <dbReference type="EMBL" id="MPC23517.1"/>
    </source>
</evidence>
<dbReference type="Proteomes" id="UP000324222">
    <property type="component" value="Unassembled WGS sequence"/>
</dbReference>
<accession>A0A5B7DQW2</accession>
<keyword evidence="1" id="KW-0472">Membrane</keyword>
<sequence>MTEYPHLTVAHSNAQTHPLAQNVAPPPVALVKEHFFTRTKDIYWHVAPKDRFGVIADQNRDRRRRFAQIGPALIVFIPVVPYTLVFTTEITESSNSILGPNNLRHEPIECNVNKDTNQYWWQDDDRWRLSRYLATNY</sequence>
<dbReference type="AlphaFoldDB" id="A0A5B7DQW2"/>
<gene>
    <name evidence="2" type="ORF">E2C01_016569</name>
</gene>
<comment type="caution">
    <text evidence="2">The sequence shown here is derived from an EMBL/GenBank/DDBJ whole genome shotgun (WGS) entry which is preliminary data.</text>
</comment>
<protein>
    <submittedName>
        <fullName evidence="2">Uncharacterized protein</fullName>
    </submittedName>
</protein>
<evidence type="ECO:0000256" key="1">
    <source>
        <dbReference type="SAM" id="Phobius"/>
    </source>
</evidence>
<feature type="transmembrane region" description="Helical" evidence="1">
    <location>
        <begin position="66"/>
        <end position="86"/>
    </location>
</feature>
<keyword evidence="3" id="KW-1185">Reference proteome</keyword>
<dbReference type="EMBL" id="VSRR010001215">
    <property type="protein sequence ID" value="MPC23517.1"/>
    <property type="molecule type" value="Genomic_DNA"/>
</dbReference>
<organism evidence="2 3">
    <name type="scientific">Portunus trituberculatus</name>
    <name type="common">Swimming crab</name>
    <name type="synonym">Neptunus trituberculatus</name>
    <dbReference type="NCBI Taxonomy" id="210409"/>
    <lineage>
        <taxon>Eukaryota</taxon>
        <taxon>Metazoa</taxon>
        <taxon>Ecdysozoa</taxon>
        <taxon>Arthropoda</taxon>
        <taxon>Crustacea</taxon>
        <taxon>Multicrustacea</taxon>
        <taxon>Malacostraca</taxon>
        <taxon>Eumalacostraca</taxon>
        <taxon>Eucarida</taxon>
        <taxon>Decapoda</taxon>
        <taxon>Pleocyemata</taxon>
        <taxon>Brachyura</taxon>
        <taxon>Eubrachyura</taxon>
        <taxon>Portunoidea</taxon>
        <taxon>Portunidae</taxon>
        <taxon>Portuninae</taxon>
        <taxon>Portunus</taxon>
    </lineage>
</organism>